<dbReference type="AlphaFoldDB" id="A0A183U1Y2"/>
<evidence type="ECO:0000313" key="3">
    <source>
        <dbReference type="WBParaSite" id="TCNE_0000250201-mRNA-1"/>
    </source>
</evidence>
<proteinExistence type="predicted"/>
<sequence>MYKNVRVDDFLGDGLHQQYRHPLIVFIFLSWLHKRYSVYLAPYSEGIITSCEYPFPNYRYKKALRYAMYTTEMCAFQLKLTADLNSKANLNITTREGNYYHFSGTSFVDITLQLNSSKFIVLYQPAAEGEKGFKLEYFIGDFVDKPDDDHGYF</sequence>
<accession>A0A183U1Y2</accession>
<dbReference type="WBParaSite" id="TCNE_0000250201-mRNA-1">
    <property type="protein sequence ID" value="TCNE_0000250201-mRNA-1"/>
    <property type="gene ID" value="TCNE_0000250201"/>
</dbReference>
<reference evidence="3" key="1">
    <citation type="submission" date="2016-06" db="UniProtKB">
        <authorList>
            <consortium name="WormBaseParasite"/>
        </authorList>
    </citation>
    <scope>IDENTIFICATION</scope>
</reference>
<evidence type="ECO:0000313" key="1">
    <source>
        <dbReference type="EMBL" id="VDM28182.1"/>
    </source>
</evidence>
<reference evidence="1 2" key="2">
    <citation type="submission" date="2018-11" db="EMBL/GenBank/DDBJ databases">
        <authorList>
            <consortium name="Pathogen Informatics"/>
        </authorList>
    </citation>
    <scope>NUCLEOTIDE SEQUENCE [LARGE SCALE GENOMIC DNA]</scope>
</reference>
<name>A0A183U1Y2_TOXCA</name>
<dbReference type="Proteomes" id="UP000050794">
    <property type="component" value="Unassembled WGS sequence"/>
</dbReference>
<keyword evidence="2" id="KW-1185">Reference proteome</keyword>
<protein>
    <submittedName>
        <fullName evidence="3">CUB domain-containing protein</fullName>
    </submittedName>
</protein>
<organism evidence="2 3">
    <name type="scientific">Toxocara canis</name>
    <name type="common">Canine roundworm</name>
    <dbReference type="NCBI Taxonomy" id="6265"/>
    <lineage>
        <taxon>Eukaryota</taxon>
        <taxon>Metazoa</taxon>
        <taxon>Ecdysozoa</taxon>
        <taxon>Nematoda</taxon>
        <taxon>Chromadorea</taxon>
        <taxon>Rhabditida</taxon>
        <taxon>Spirurina</taxon>
        <taxon>Ascaridomorpha</taxon>
        <taxon>Ascaridoidea</taxon>
        <taxon>Toxocaridae</taxon>
        <taxon>Toxocara</taxon>
    </lineage>
</organism>
<evidence type="ECO:0000313" key="2">
    <source>
        <dbReference type="Proteomes" id="UP000050794"/>
    </source>
</evidence>
<dbReference type="EMBL" id="UYWY01002554">
    <property type="protein sequence ID" value="VDM28182.1"/>
    <property type="molecule type" value="Genomic_DNA"/>
</dbReference>
<gene>
    <name evidence="1" type="ORF">TCNE_LOCUS2502</name>
</gene>